<evidence type="ECO:0000313" key="2">
    <source>
        <dbReference type="EMBL" id="KRZ15536.1"/>
    </source>
</evidence>
<evidence type="ECO:0000313" key="3">
    <source>
        <dbReference type="Proteomes" id="UP000055024"/>
    </source>
</evidence>
<evidence type="ECO:0000256" key="1">
    <source>
        <dbReference type="SAM" id="MobiDB-lite"/>
    </source>
</evidence>
<comment type="caution">
    <text evidence="2">The sequence shown here is derived from an EMBL/GenBank/DDBJ whole genome shotgun (WGS) entry which is preliminary data.</text>
</comment>
<name>A0A0V1HYX9_9BILA</name>
<keyword evidence="3" id="KW-1185">Reference proteome</keyword>
<gene>
    <name evidence="2" type="ORF">T11_13014</name>
</gene>
<organism evidence="2 3">
    <name type="scientific">Trichinella zimbabwensis</name>
    <dbReference type="NCBI Taxonomy" id="268475"/>
    <lineage>
        <taxon>Eukaryota</taxon>
        <taxon>Metazoa</taxon>
        <taxon>Ecdysozoa</taxon>
        <taxon>Nematoda</taxon>
        <taxon>Enoplea</taxon>
        <taxon>Dorylaimia</taxon>
        <taxon>Trichinellida</taxon>
        <taxon>Trichinellidae</taxon>
        <taxon>Trichinella</taxon>
    </lineage>
</organism>
<sequence length="127" mass="14454">MKTLLEMLTSKSAHRKIPSPNRRNNNLQYAGVVMVKILKQLTTTNVDGKGKSVTTRLGRLGKIHHRNDQSRRRRNISGMSAFLRMVKLNQESSSSKDDVQMIELQCQGAMLTMARKQFPSLQRIKST</sequence>
<dbReference type="EMBL" id="JYDP01000017">
    <property type="protein sequence ID" value="KRZ15536.1"/>
    <property type="molecule type" value="Genomic_DNA"/>
</dbReference>
<reference evidence="2 3" key="1">
    <citation type="submission" date="2015-01" db="EMBL/GenBank/DDBJ databases">
        <title>Evolution of Trichinella species and genotypes.</title>
        <authorList>
            <person name="Korhonen P.K."/>
            <person name="Edoardo P."/>
            <person name="Giuseppe L.R."/>
            <person name="Gasser R.B."/>
        </authorList>
    </citation>
    <scope>NUCLEOTIDE SEQUENCE [LARGE SCALE GENOMIC DNA]</scope>
    <source>
        <strain evidence="2">ISS1029</strain>
    </source>
</reference>
<dbReference type="AlphaFoldDB" id="A0A0V1HYX9"/>
<dbReference type="Proteomes" id="UP000055024">
    <property type="component" value="Unassembled WGS sequence"/>
</dbReference>
<proteinExistence type="predicted"/>
<protein>
    <submittedName>
        <fullName evidence="2">Uncharacterized protein</fullName>
    </submittedName>
</protein>
<feature type="region of interest" description="Disordered" evidence="1">
    <location>
        <begin position="1"/>
        <end position="24"/>
    </location>
</feature>
<accession>A0A0V1HYX9</accession>